<dbReference type="PANTHER" id="PTHR23077:SF171">
    <property type="entry name" value="NUCLEAR VALOSIN-CONTAINING PROTEIN-LIKE"/>
    <property type="match status" value="1"/>
</dbReference>
<name>A0ABQ6FL67_9CHLR</name>
<dbReference type="InterPro" id="IPR027417">
    <property type="entry name" value="P-loop_NTPase"/>
</dbReference>
<evidence type="ECO:0000256" key="1">
    <source>
        <dbReference type="ARBA" id="ARBA00022741"/>
    </source>
</evidence>
<dbReference type="RefSeq" id="WP_338248083.1">
    <property type="nucleotide sequence ID" value="NZ_BSRI01000001.1"/>
</dbReference>
<dbReference type="SMART" id="SM00382">
    <property type="entry name" value="AAA"/>
    <property type="match status" value="1"/>
</dbReference>
<dbReference type="PANTHER" id="PTHR23077">
    <property type="entry name" value="AAA-FAMILY ATPASE"/>
    <property type="match status" value="1"/>
</dbReference>
<dbReference type="EMBL" id="BSRI01000001">
    <property type="protein sequence ID" value="GLV54407.1"/>
    <property type="molecule type" value="Genomic_DNA"/>
</dbReference>
<dbReference type="SUPFAM" id="SSF52540">
    <property type="entry name" value="P-loop containing nucleoside triphosphate hydrolases"/>
    <property type="match status" value="1"/>
</dbReference>
<protein>
    <recommendedName>
        <fullName evidence="3">AAA+ ATPase domain-containing protein</fullName>
    </recommendedName>
</protein>
<dbReference type="InterPro" id="IPR003593">
    <property type="entry name" value="AAA+_ATPase"/>
</dbReference>
<proteinExistence type="predicted"/>
<reference evidence="4 5" key="1">
    <citation type="submission" date="2023-02" db="EMBL/GenBank/DDBJ databases">
        <title>Dictyobacter halimunensis sp. nov., a new member of the class Ktedonobacteria from forest soil in a geothermal area.</title>
        <authorList>
            <person name="Rachmania M.K."/>
            <person name="Ningsih F."/>
            <person name="Sakai Y."/>
            <person name="Yabe S."/>
            <person name="Yokota A."/>
            <person name="Sjamsuridzal W."/>
        </authorList>
    </citation>
    <scope>NUCLEOTIDE SEQUENCE [LARGE SCALE GENOMIC DNA]</scope>
    <source>
        <strain evidence="4 5">S3.2.2.5</strain>
    </source>
</reference>
<dbReference type="InterPro" id="IPR050168">
    <property type="entry name" value="AAA_ATPase_domain"/>
</dbReference>
<sequence length="736" mass="83365">MISESSPQTAPMQSGRFRPDWANDLRTFYDGRIARQFVLHFNITDFAFDMSQRREREGSKREAGKYERRGEVVGIGMQPQTFREYLHSFLFTALRCRAIYTYSLARGIDAYDCPPDLLSPSSAHHNNATSTALKILKDAAEQLHIEIKENNRHLSAQQGQLLMGQDIDLKIDNDQEETVEAFKLFEYVLRTQHPVSPDTAQPPETRREMPVALILDYAEKLLPYQLGEGQGDRQQLQTLEAVQRWALDPWIRKTRNLIILLTTNIGQIPSLVYNEGSGCPAIRVPLPETKEREAYIYYLLTQHRYDGHHRPTFILDESFGKDEHQQASKLATETQGMRLTDIDNLRRQITVEHRRMQGASSADQPAVLHSSDVQSMKAKVIQAQSGQLLDIVPPVRGFNEIGGLEKLKKYLRKRTDLMKNQQDSPIVPSGLLLAGPPGTGKTIIAEALAKEGHFNLVKMRNIQDRWVGSSERNLDMVLSLLKDLFPVVVFIDEIDQAMGRRDTGQSGDSGVGGRMFARILEEMSNASNRGKILWVAATNRTDILDSALLRRFDRVVPLLVPDIKESCRIFAAMPAAISHQSGSSMIVKYSGDLEQHPVKDQTGDLHFRAEDLEKFYSAAVATTTMGLTGSGIEIVVRRAVEIAYEEKIDQNDFSDEIPSVEARHLDQAIQDVKPNHDRRTYEHQSLLALKACNFYSIIPDLPEEEIYSALQDEQGRIDARRLDEAIQRLENDLHKL</sequence>
<feature type="domain" description="AAA+ ATPase" evidence="3">
    <location>
        <begin position="427"/>
        <end position="562"/>
    </location>
</feature>
<evidence type="ECO:0000256" key="2">
    <source>
        <dbReference type="ARBA" id="ARBA00022840"/>
    </source>
</evidence>
<evidence type="ECO:0000313" key="4">
    <source>
        <dbReference type="EMBL" id="GLV54407.1"/>
    </source>
</evidence>
<dbReference type="CDD" id="cd19481">
    <property type="entry name" value="RecA-like_protease"/>
    <property type="match status" value="1"/>
</dbReference>
<keyword evidence="2" id="KW-0067">ATP-binding</keyword>
<accession>A0ABQ6FL67</accession>
<keyword evidence="5" id="KW-1185">Reference proteome</keyword>
<dbReference type="Gene3D" id="1.10.8.60">
    <property type="match status" value="1"/>
</dbReference>
<dbReference type="InterPro" id="IPR003959">
    <property type="entry name" value="ATPase_AAA_core"/>
</dbReference>
<dbReference type="Proteomes" id="UP001344906">
    <property type="component" value="Unassembled WGS sequence"/>
</dbReference>
<evidence type="ECO:0000313" key="5">
    <source>
        <dbReference type="Proteomes" id="UP001344906"/>
    </source>
</evidence>
<dbReference type="Pfam" id="PF00004">
    <property type="entry name" value="AAA"/>
    <property type="match status" value="1"/>
</dbReference>
<keyword evidence="1" id="KW-0547">Nucleotide-binding</keyword>
<evidence type="ECO:0000259" key="3">
    <source>
        <dbReference type="SMART" id="SM00382"/>
    </source>
</evidence>
<dbReference type="Gene3D" id="3.40.50.300">
    <property type="entry name" value="P-loop containing nucleotide triphosphate hydrolases"/>
    <property type="match status" value="1"/>
</dbReference>
<gene>
    <name evidence="4" type="ORF">KDH_12540</name>
</gene>
<comment type="caution">
    <text evidence="4">The sequence shown here is derived from an EMBL/GenBank/DDBJ whole genome shotgun (WGS) entry which is preliminary data.</text>
</comment>
<organism evidence="4 5">
    <name type="scientific">Dictyobacter halimunensis</name>
    <dbReference type="NCBI Taxonomy" id="3026934"/>
    <lineage>
        <taxon>Bacteria</taxon>
        <taxon>Bacillati</taxon>
        <taxon>Chloroflexota</taxon>
        <taxon>Ktedonobacteria</taxon>
        <taxon>Ktedonobacterales</taxon>
        <taxon>Dictyobacteraceae</taxon>
        <taxon>Dictyobacter</taxon>
    </lineage>
</organism>